<accession>A0ACC2CDR4</accession>
<gene>
    <name evidence="1" type="ORF">O6H91_10G002300</name>
</gene>
<organism evidence="1 2">
    <name type="scientific">Diphasiastrum complanatum</name>
    <name type="common">Issler's clubmoss</name>
    <name type="synonym">Lycopodium complanatum</name>
    <dbReference type="NCBI Taxonomy" id="34168"/>
    <lineage>
        <taxon>Eukaryota</taxon>
        <taxon>Viridiplantae</taxon>
        <taxon>Streptophyta</taxon>
        <taxon>Embryophyta</taxon>
        <taxon>Tracheophyta</taxon>
        <taxon>Lycopodiopsida</taxon>
        <taxon>Lycopodiales</taxon>
        <taxon>Lycopodiaceae</taxon>
        <taxon>Lycopodioideae</taxon>
        <taxon>Diphasiastrum</taxon>
    </lineage>
</organism>
<comment type="caution">
    <text evidence="1">The sequence shown here is derived from an EMBL/GenBank/DDBJ whole genome shotgun (WGS) entry which is preliminary data.</text>
</comment>
<proteinExistence type="predicted"/>
<protein>
    <submittedName>
        <fullName evidence="1">Uncharacterized protein</fullName>
    </submittedName>
</protein>
<dbReference type="EMBL" id="CM055101">
    <property type="protein sequence ID" value="KAJ7540138.1"/>
    <property type="molecule type" value="Genomic_DNA"/>
</dbReference>
<evidence type="ECO:0000313" key="1">
    <source>
        <dbReference type="EMBL" id="KAJ7540138.1"/>
    </source>
</evidence>
<reference evidence="2" key="1">
    <citation type="journal article" date="2024" name="Proc. Natl. Acad. Sci. U.S.A.">
        <title>Extraordinary preservation of gene collinearity over three hundred million years revealed in homosporous lycophytes.</title>
        <authorList>
            <person name="Li C."/>
            <person name="Wickell D."/>
            <person name="Kuo L.Y."/>
            <person name="Chen X."/>
            <person name="Nie B."/>
            <person name="Liao X."/>
            <person name="Peng D."/>
            <person name="Ji J."/>
            <person name="Jenkins J."/>
            <person name="Williams M."/>
            <person name="Shu S."/>
            <person name="Plott C."/>
            <person name="Barry K."/>
            <person name="Rajasekar S."/>
            <person name="Grimwood J."/>
            <person name="Han X."/>
            <person name="Sun S."/>
            <person name="Hou Z."/>
            <person name="He W."/>
            <person name="Dai G."/>
            <person name="Sun C."/>
            <person name="Schmutz J."/>
            <person name="Leebens-Mack J.H."/>
            <person name="Li F.W."/>
            <person name="Wang L."/>
        </authorList>
    </citation>
    <scope>NUCLEOTIDE SEQUENCE [LARGE SCALE GENOMIC DNA]</scope>
    <source>
        <strain evidence="2">cv. PW_Plant_1</strain>
    </source>
</reference>
<name>A0ACC2CDR4_DIPCM</name>
<sequence length="502" mass="55446">MSQPQPLPNLHFRELDNEYLQNRSKEWLEAVLGERIDGSQGLADILADGNILYRISKVIKELIRDSGGEATFPKLLSWVAAIEGKQNSKYVPYSNVDSFLKICKRVGLLDVDLFTPDDVVEKKDTRRVCLCIRALSKKGRANNLELPDFDDMLYTFHMPSETVGGIRAHLEQSGNKPSCNNKIANSDDTSIEKSSKVLPLEISEEAPGSSAFLLNSGNGLQSTLPDEADLQTKPHQPEKNGKLSDEDTLKEVDEDICSRGDEAAQLCSVDDEDVISESVTIVSDLNLELSPASGDLSTPETQSLQEFEEGEESPYGCKSTDLESLAAKVPQCVQNELSESSALIKDQKDNAFICLNEEEVPEMQSKNTESLSQLLYSNKYDELAHTPARLGEAHILKIGPFKLQQNQTKGMIGSTEKHVQNSEARRNGLWLPVVAVALAFIGSLLAMRSRGTTDFYEVKKGDTLSDISRRTGKTGWKELAELNPGIKNPDLIYPSSRLRLNG</sequence>
<keyword evidence="2" id="KW-1185">Reference proteome</keyword>
<evidence type="ECO:0000313" key="2">
    <source>
        <dbReference type="Proteomes" id="UP001162992"/>
    </source>
</evidence>
<dbReference type="Proteomes" id="UP001162992">
    <property type="component" value="Chromosome 10"/>
</dbReference>